<evidence type="ECO:0000313" key="11">
    <source>
        <dbReference type="EMBL" id="VEL14134.1"/>
    </source>
</evidence>
<comment type="caution">
    <text evidence="11">The sequence shown here is derived from an EMBL/GenBank/DDBJ whole genome shotgun (WGS) entry which is preliminary data.</text>
</comment>
<dbReference type="EMBL" id="CAAALY010020092">
    <property type="protein sequence ID" value="VEL14134.1"/>
    <property type="molecule type" value="Genomic_DNA"/>
</dbReference>
<evidence type="ECO:0000256" key="1">
    <source>
        <dbReference type="ARBA" id="ARBA00005006"/>
    </source>
</evidence>
<dbReference type="GO" id="GO:0005524">
    <property type="term" value="F:ATP binding"/>
    <property type="evidence" value="ECO:0007669"/>
    <property type="project" value="UniProtKB-UniRule"/>
</dbReference>
<accession>A0A3S4ZX33</accession>
<comment type="catalytic activity">
    <reaction evidence="10">
        <text>L-cysteine + L-glutamate + ATP = gamma-L-glutamyl-L-cysteine + ADP + phosphate + H(+)</text>
        <dbReference type="Rhea" id="RHEA:13285"/>
        <dbReference type="ChEBI" id="CHEBI:15378"/>
        <dbReference type="ChEBI" id="CHEBI:29985"/>
        <dbReference type="ChEBI" id="CHEBI:30616"/>
        <dbReference type="ChEBI" id="CHEBI:35235"/>
        <dbReference type="ChEBI" id="CHEBI:43474"/>
        <dbReference type="ChEBI" id="CHEBI:58173"/>
        <dbReference type="ChEBI" id="CHEBI:456216"/>
        <dbReference type="EC" id="6.3.2.2"/>
    </reaction>
</comment>
<dbReference type="PANTHER" id="PTHR11164">
    <property type="entry name" value="GLUTAMATE CYSTEINE LIGASE"/>
    <property type="match status" value="1"/>
</dbReference>
<keyword evidence="5 10" id="KW-0317">Glutathione biosynthesis</keyword>
<evidence type="ECO:0000256" key="5">
    <source>
        <dbReference type="ARBA" id="ARBA00022684"/>
    </source>
</evidence>
<dbReference type="GO" id="GO:0004357">
    <property type="term" value="F:glutamate-cysteine ligase activity"/>
    <property type="evidence" value="ECO:0007669"/>
    <property type="project" value="UniProtKB-UniRule"/>
</dbReference>
<dbReference type="OrthoDB" id="7939818at2759"/>
<keyword evidence="7 10" id="KW-0067">ATP-binding</keyword>
<evidence type="ECO:0000256" key="7">
    <source>
        <dbReference type="ARBA" id="ARBA00022840"/>
    </source>
</evidence>
<name>A0A3S4ZX33_9PLAT</name>
<dbReference type="InterPro" id="IPR004308">
    <property type="entry name" value="GCS"/>
</dbReference>
<organism evidence="11 12">
    <name type="scientific">Protopolystoma xenopodis</name>
    <dbReference type="NCBI Taxonomy" id="117903"/>
    <lineage>
        <taxon>Eukaryota</taxon>
        <taxon>Metazoa</taxon>
        <taxon>Spiralia</taxon>
        <taxon>Lophotrochozoa</taxon>
        <taxon>Platyhelminthes</taxon>
        <taxon>Monogenea</taxon>
        <taxon>Polyopisthocotylea</taxon>
        <taxon>Polystomatidea</taxon>
        <taxon>Polystomatidae</taxon>
        <taxon>Protopolystoma</taxon>
    </lineage>
</organism>
<reference evidence="11" key="1">
    <citation type="submission" date="2018-11" db="EMBL/GenBank/DDBJ databases">
        <authorList>
            <consortium name="Pathogen Informatics"/>
        </authorList>
    </citation>
    <scope>NUCLEOTIDE SEQUENCE</scope>
</reference>
<dbReference type="Gene3D" id="3.30.590.50">
    <property type="match status" value="1"/>
</dbReference>
<evidence type="ECO:0000256" key="6">
    <source>
        <dbReference type="ARBA" id="ARBA00022741"/>
    </source>
</evidence>
<evidence type="ECO:0000256" key="2">
    <source>
        <dbReference type="ARBA" id="ARBA00008100"/>
    </source>
</evidence>
<dbReference type="InterPro" id="IPR014746">
    <property type="entry name" value="Gln_synth/guanido_kin_cat_dom"/>
</dbReference>
<evidence type="ECO:0000256" key="8">
    <source>
        <dbReference type="ARBA" id="ARBA00030585"/>
    </source>
</evidence>
<dbReference type="GO" id="GO:0006750">
    <property type="term" value="P:glutathione biosynthetic process"/>
    <property type="evidence" value="ECO:0007669"/>
    <property type="project" value="UniProtKB-UniRule"/>
</dbReference>
<evidence type="ECO:0000256" key="3">
    <source>
        <dbReference type="ARBA" id="ARBA00012220"/>
    </source>
</evidence>
<dbReference type="GO" id="GO:0017109">
    <property type="term" value="C:glutamate-cysteine ligase complex"/>
    <property type="evidence" value="ECO:0007669"/>
    <property type="project" value="TreeGrafter"/>
</dbReference>
<gene>
    <name evidence="11" type="ORF">PXEA_LOCUS7574</name>
</gene>
<dbReference type="AlphaFoldDB" id="A0A3S4ZX33"/>
<dbReference type="Proteomes" id="UP000784294">
    <property type="component" value="Unassembled WGS sequence"/>
</dbReference>
<sequence>MRFKPPPSNSEIGWRVEFRPTELQLTDFENAAFVCFVVLLTRTILSLKLNLMIPISRVDENMHTAQLRNAAKTEKFFFRRGELLTTGIVILTSNSRSTYLMHI</sequence>
<keyword evidence="6 10" id="KW-0547">Nucleotide-binding</keyword>
<protein>
    <recommendedName>
        <fullName evidence="3 10">Glutamate--cysteine ligase</fullName>
        <ecNumber evidence="3 10">6.3.2.2</ecNumber>
    </recommendedName>
    <alternativeName>
        <fullName evidence="9 10">Gamma-ECS</fullName>
    </alternativeName>
    <alternativeName>
        <fullName evidence="8 10">Gamma-glutamylcysteine synthetase</fullName>
    </alternativeName>
</protein>
<proteinExistence type="inferred from homology"/>
<evidence type="ECO:0000256" key="9">
    <source>
        <dbReference type="ARBA" id="ARBA00032122"/>
    </source>
</evidence>
<dbReference type="UniPathway" id="UPA00142">
    <property type="reaction ID" value="UER00209"/>
</dbReference>
<evidence type="ECO:0000313" key="12">
    <source>
        <dbReference type="Proteomes" id="UP000784294"/>
    </source>
</evidence>
<comment type="pathway">
    <text evidence="1 10">Sulfur metabolism; glutathione biosynthesis; glutathione from L-cysteine and L-glutamate: step 1/2.</text>
</comment>
<keyword evidence="4 10" id="KW-0436">Ligase</keyword>
<dbReference type="PANTHER" id="PTHR11164:SF0">
    <property type="entry name" value="GLUTAMATE--CYSTEINE LIGASE CATALYTIC SUBUNIT"/>
    <property type="match status" value="1"/>
</dbReference>
<comment type="similarity">
    <text evidence="2 10">Belongs to the glutamate--cysteine ligase type 3 family.</text>
</comment>
<keyword evidence="12" id="KW-1185">Reference proteome</keyword>
<dbReference type="Pfam" id="PF03074">
    <property type="entry name" value="GCS"/>
    <property type="match status" value="1"/>
</dbReference>
<evidence type="ECO:0000256" key="10">
    <source>
        <dbReference type="RuleBase" id="RU367135"/>
    </source>
</evidence>
<evidence type="ECO:0000256" key="4">
    <source>
        <dbReference type="ARBA" id="ARBA00022598"/>
    </source>
</evidence>
<dbReference type="EC" id="6.3.2.2" evidence="3 10"/>
<dbReference type="SUPFAM" id="SSF55931">
    <property type="entry name" value="Glutamine synthetase/guanido kinase"/>
    <property type="match status" value="1"/>
</dbReference>